<dbReference type="EMBL" id="JBHTCE010000001">
    <property type="protein sequence ID" value="MFC7389232.1"/>
    <property type="molecule type" value="Genomic_DNA"/>
</dbReference>
<gene>
    <name evidence="1" type="ORF">ACFQO8_03685</name>
</gene>
<evidence type="ECO:0000313" key="1">
    <source>
        <dbReference type="EMBL" id="MFC7389232.1"/>
    </source>
</evidence>
<keyword evidence="2" id="KW-1185">Reference proteome</keyword>
<reference evidence="2" key="1">
    <citation type="journal article" date="2019" name="Int. J. Syst. Evol. Microbiol.">
        <title>The Global Catalogue of Microorganisms (GCM) 10K type strain sequencing project: providing services to taxonomists for standard genome sequencing and annotation.</title>
        <authorList>
            <consortium name="The Broad Institute Genomics Platform"/>
            <consortium name="The Broad Institute Genome Sequencing Center for Infectious Disease"/>
            <person name="Wu L."/>
            <person name="Ma J."/>
        </authorList>
    </citation>
    <scope>NUCLEOTIDE SEQUENCE [LARGE SCALE GENOMIC DNA]</scope>
    <source>
        <strain evidence="2">CCUG 55590</strain>
    </source>
</reference>
<comment type="caution">
    <text evidence="1">The sequence shown here is derived from an EMBL/GenBank/DDBJ whole genome shotgun (WGS) entry which is preliminary data.</text>
</comment>
<sequence>MLQIHIDENEILDIAKAQIRQHIEQTHADVFLWDMEELCRQTNLSKSFILKSFFYEDDFPKYRAGTKWLMVGEEVRAFLKDWLRRQDKNLNK</sequence>
<protein>
    <submittedName>
        <fullName evidence="1">Group-specific protein</fullName>
    </submittedName>
</protein>
<name>A0ABW2PJD8_9BACL</name>
<organism evidence="1 2">
    <name type="scientific">Exiguobacterium aestuarii</name>
    <dbReference type="NCBI Taxonomy" id="273527"/>
    <lineage>
        <taxon>Bacteria</taxon>
        <taxon>Bacillati</taxon>
        <taxon>Bacillota</taxon>
        <taxon>Bacilli</taxon>
        <taxon>Bacillales</taxon>
        <taxon>Bacillales Family XII. Incertae Sedis</taxon>
        <taxon>Exiguobacterium</taxon>
    </lineage>
</organism>
<accession>A0ABW2PJD8</accession>
<dbReference type="Proteomes" id="UP001596439">
    <property type="component" value="Unassembled WGS sequence"/>
</dbReference>
<evidence type="ECO:0000313" key="2">
    <source>
        <dbReference type="Proteomes" id="UP001596439"/>
    </source>
</evidence>
<dbReference type="RefSeq" id="WP_214787044.1">
    <property type="nucleotide sequence ID" value="NZ_JANIEL010000051.1"/>
</dbReference>
<proteinExistence type="predicted"/>